<evidence type="ECO:0000313" key="3">
    <source>
        <dbReference type="EMBL" id="KAF0135342.1"/>
    </source>
</evidence>
<dbReference type="InterPro" id="IPR050268">
    <property type="entry name" value="NADH-dep_flavin_reductase"/>
</dbReference>
<dbReference type="Pfam" id="PF01613">
    <property type="entry name" value="Flavin_Reduct"/>
    <property type="match status" value="1"/>
</dbReference>
<evidence type="ECO:0000256" key="1">
    <source>
        <dbReference type="ARBA" id="ARBA00023002"/>
    </source>
</evidence>
<dbReference type="GO" id="GO:0010181">
    <property type="term" value="F:FMN binding"/>
    <property type="evidence" value="ECO:0007669"/>
    <property type="project" value="InterPro"/>
</dbReference>
<protein>
    <submittedName>
        <fullName evidence="3">Flavin reductase domain-containing FMN-binding protein</fullName>
    </submittedName>
</protein>
<dbReference type="AlphaFoldDB" id="A0A833P0L7"/>
<name>A0A833P0L7_UNCSA</name>
<dbReference type="Gene3D" id="2.30.110.10">
    <property type="entry name" value="Electron Transport, Fmn-binding Protein, Chain A"/>
    <property type="match status" value="1"/>
</dbReference>
<organism evidence="3 4">
    <name type="scientific">Candidatus Saganbacteria bacterium</name>
    <dbReference type="NCBI Taxonomy" id="2575572"/>
    <lineage>
        <taxon>Bacteria</taxon>
        <taxon>Bacillati</taxon>
        <taxon>Saganbacteria</taxon>
    </lineage>
</organism>
<dbReference type="Proteomes" id="UP000488506">
    <property type="component" value="Unassembled WGS sequence"/>
</dbReference>
<dbReference type="PANTHER" id="PTHR30466:SF1">
    <property type="entry name" value="FMN REDUCTASE (NADH) RUTF"/>
    <property type="match status" value="1"/>
</dbReference>
<sequence length="171" mass="18947">MNVETLYKISYGIYIISSNKGEMINGQVANTVFQITSDPATMAVSINKKNLTHDYISSSKAFAVSILNIDTPLNFIGQFGFKSGREINKFDGVKYKKGIIAVPVVLDNSVGYLECQVADQIDCATHTVFIGLIKDAVTLDSKIEPMTYAYYHFIKKGISPENAPTYIKKEK</sequence>
<dbReference type="SMART" id="SM00903">
    <property type="entry name" value="Flavin_Reduct"/>
    <property type="match status" value="1"/>
</dbReference>
<dbReference type="SUPFAM" id="SSF50475">
    <property type="entry name" value="FMN-binding split barrel"/>
    <property type="match status" value="1"/>
</dbReference>
<evidence type="ECO:0000259" key="2">
    <source>
        <dbReference type="SMART" id="SM00903"/>
    </source>
</evidence>
<gene>
    <name evidence="3" type="ORF">FD145_168</name>
</gene>
<dbReference type="EMBL" id="WPAF01000001">
    <property type="protein sequence ID" value="KAF0135342.1"/>
    <property type="molecule type" value="Genomic_DNA"/>
</dbReference>
<dbReference type="InterPro" id="IPR002563">
    <property type="entry name" value="Flavin_Rdtase-like_dom"/>
</dbReference>
<feature type="domain" description="Flavin reductase like" evidence="2">
    <location>
        <begin position="6"/>
        <end position="157"/>
    </location>
</feature>
<reference evidence="3 4" key="1">
    <citation type="submission" date="2019-12" db="EMBL/GenBank/DDBJ databases">
        <authorList>
            <person name="Wolfe R."/>
            <person name="Danczak R."/>
            <person name="Wilkins M."/>
        </authorList>
    </citation>
    <scope>NUCLEOTIDE SEQUENCE [LARGE SCALE GENOMIC DNA]</scope>
    <source>
        <strain evidence="3">X2_MaxBin.013</strain>
    </source>
</reference>
<proteinExistence type="predicted"/>
<dbReference type="PANTHER" id="PTHR30466">
    <property type="entry name" value="FLAVIN REDUCTASE"/>
    <property type="match status" value="1"/>
</dbReference>
<comment type="caution">
    <text evidence="3">The sequence shown here is derived from an EMBL/GenBank/DDBJ whole genome shotgun (WGS) entry which is preliminary data.</text>
</comment>
<accession>A0A833P0L7</accession>
<dbReference type="InterPro" id="IPR012349">
    <property type="entry name" value="Split_barrel_FMN-bd"/>
</dbReference>
<keyword evidence="1" id="KW-0560">Oxidoreductase</keyword>
<dbReference type="GO" id="GO:0042602">
    <property type="term" value="F:riboflavin reductase (NADPH) activity"/>
    <property type="evidence" value="ECO:0007669"/>
    <property type="project" value="TreeGrafter"/>
</dbReference>
<evidence type="ECO:0000313" key="4">
    <source>
        <dbReference type="Proteomes" id="UP000488506"/>
    </source>
</evidence>